<protein>
    <submittedName>
        <fullName evidence="2">Uncharacterized protein</fullName>
    </submittedName>
</protein>
<feature type="compositionally biased region" description="Polar residues" evidence="1">
    <location>
        <begin position="47"/>
        <end position="65"/>
    </location>
</feature>
<dbReference type="EMBL" id="BLLK01000060">
    <property type="protein sequence ID" value="GFH57901.1"/>
    <property type="molecule type" value="Genomic_DNA"/>
</dbReference>
<name>A0AAD3HC80_9STRA</name>
<dbReference type="Proteomes" id="UP001054902">
    <property type="component" value="Unassembled WGS sequence"/>
</dbReference>
<evidence type="ECO:0000256" key="1">
    <source>
        <dbReference type="SAM" id="MobiDB-lite"/>
    </source>
</evidence>
<keyword evidence="3" id="KW-1185">Reference proteome</keyword>
<proteinExistence type="predicted"/>
<comment type="caution">
    <text evidence="2">The sequence shown here is derived from an EMBL/GenBank/DDBJ whole genome shotgun (WGS) entry which is preliminary data.</text>
</comment>
<reference evidence="2 3" key="1">
    <citation type="journal article" date="2021" name="Sci. Rep.">
        <title>The genome of the diatom Chaetoceros tenuissimus carries an ancient integrated fragment of an extant virus.</title>
        <authorList>
            <person name="Hongo Y."/>
            <person name="Kimura K."/>
            <person name="Takaki Y."/>
            <person name="Yoshida Y."/>
            <person name="Baba S."/>
            <person name="Kobayashi G."/>
            <person name="Nagasaki K."/>
            <person name="Hano T."/>
            <person name="Tomaru Y."/>
        </authorList>
    </citation>
    <scope>NUCLEOTIDE SEQUENCE [LARGE SCALE GENOMIC DNA]</scope>
    <source>
        <strain evidence="2 3">NIES-3715</strain>
    </source>
</reference>
<feature type="compositionally biased region" description="Basic residues" evidence="1">
    <location>
        <begin position="28"/>
        <end position="42"/>
    </location>
</feature>
<organism evidence="2 3">
    <name type="scientific">Chaetoceros tenuissimus</name>
    <dbReference type="NCBI Taxonomy" id="426638"/>
    <lineage>
        <taxon>Eukaryota</taxon>
        <taxon>Sar</taxon>
        <taxon>Stramenopiles</taxon>
        <taxon>Ochrophyta</taxon>
        <taxon>Bacillariophyta</taxon>
        <taxon>Coscinodiscophyceae</taxon>
        <taxon>Chaetocerotophycidae</taxon>
        <taxon>Chaetocerotales</taxon>
        <taxon>Chaetocerotaceae</taxon>
        <taxon>Chaetoceros</taxon>
    </lineage>
</organism>
<sequence>MRTNKIKSYHENENHFLVSPLFSTPPKRVARRDLKKRTRRKRDGQIRTISNESSGSSADKNNVQIETRPLVRSKSIEAGEDYWIDEADLQKYTQREQAIKNRKAMEGEISKEKLQQEVVAPYKQNWIGLLSASIVVLAAILKENPELMNTPMIPIPDL</sequence>
<evidence type="ECO:0000313" key="3">
    <source>
        <dbReference type="Proteomes" id="UP001054902"/>
    </source>
</evidence>
<evidence type="ECO:0000313" key="2">
    <source>
        <dbReference type="EMBL" id="GFH57901.1"/>
    </source>
</evidence>
<accession>A0AAD3HC80</accession>
<gene>
    <name evidence="2" type="ORF">CTEN210_14377</name>
</gene>
<feature type="region of interest" description="Disordered" evidence="1">
    <location>
        <begin position="21"/>
        <end position="66"/>
    </location>
</feature>
<dbReference type="AlphaFoldDB" id="A0AAD3HC80"/>